<name>A0A914BUG8_9BILA</name>
<dbReference type="AlphaFoldDB" id="A0A914BUG8"/>
<feature type="region of interest" description="Disordered" evidence="1">
    <location>
        <begin position="598"/>
        <end position="656"/>
    </location>
</feature>
<organism evidence="2 3">
    <name type="scientific">Acrobeloides nanus</name>
    <dbReference type="NCBI Taxonomy" id="290746"/>
    <lineage>
        <taxon>Eukaryota</taxon>
        <taxon>Metazoa</taxon>
        <taxon>Ecdysozoa</taxon>
        <taxon>Nematoda</taxon>
        <taxon>Chromadorea</taxon>
        <taxon>Rhabditida</taxon>
        <taxon>Tylenchina</taxon>
        <taxon>Cephalobomorpha</taxon>
        <taxon>Cephaloboidea</taxon>
        <taxon>Cephalobidae</taxon>
        <taxon>Acrobeloides</taxon>
    </lineage>
</organism>
<keyword evidence="2" id="KW-1185">Reference proteome</keyword>
<feature type="compositionally biased region" description="Basic and acidic residues" evidence="1">
    <location>
        <begin position="9"/>
        <end position="34"/>
    </location>
</feature>
<accession>A0A914BUG8</accession>
<sequence length="656" mass="75741">MSNKHLRRVLAEKEDQNLDIPKSESESEEIEKPKKSAVNKYALLSLSNEESDQEASELPNLDKGENLTDIQTKASKKRKNKKKKDKKQDQVEDDDAILEAAAKEALEHEAYTVEETTPELLLKVDPRNLLAENELKRLLGKNFGRPESKRLEKSHRTVTGKIVKIKPNWPPLKHTGLHMVLEKEEIVEGYGNLKWYRFKHNSDYQLMQQLFWMHLRELDHETILNSLLAENPYHLDSLLVLAEVTRVQEDVQVSRDAVERGLFACENAFHTSFQLLSQNYLLDYTWRENRAFYLLLLRHLQHMIQRRTFFTAFQVAKVIFLNDPINDPLAMALVIDSLALKAKEFTWLIEFYNFYQEKKNFRWLPNFLYSVALAHYFLWKENGEKIHQDSAQAALKAALIQFPFVLGNLLDRMSIQPDSKVDNNYYLNSLAINRETDGLKLLIDIYWKHTEEIWRQNDVLTWLETTTHTILPELEKSKKDVGEFAKNRQKRFVGMPQNVVRHAIVFDIRPSTESDSIVDPAPPANSKCDYEEVQLSETTIPISSTASNSTDSNTVLQFLRSILPDDAQESVDALFETYRERFPALVAQVFDQLRLGNNREDSSPLAEPLTTQHEQVEEHEPQQASTSQQGLSANNAATEGESSTGSEEKNKETENE</sequence>
<dbReference type="Proteomes" id="UP000887540">
    <property type="component" value="Unplaced"/>
</dbReference>
<dbReference type="Pfam" id="PF04910">
    <property type="entry name" value="Tcf25"/>
    <property type="match status" value="1"/>
</dbReference>
<dbReference type="WBParaSite" id="ACRNAN_Path_1020.g3914.t1">
    <property type="protein sequence ID" value="ACRNAN_Path_1020.g3914.t1"/>
    <property type="gene ID" value="ACRNAN_Path_1020.g3914"/>
</dbReference>
<feature type="compositionally biased region" description="Polar residues" evidence="1">
    <location>
        <begin position="624"/>
        <end position="637"/>
    </location>
</feature>
<evidence type="ECO:0000313" key="2">
    <source>
        <dbReference type="Proteomes" id="UP000887540"/>
    </source>
</evidence>
<feature type="compositionally biased region" description="Basic residues" evidence="1">
    <location>
        <begin position="74"/>
        <end position="85"/>
    </location>
</feature>
<dbReference type="PANTHER" id="PTHR22684">
    <property type="entry name" value="NULP1-RELATED"/>
    <property type="match status" value="1"/>
</dbReference>
<evidence type="ECO:0000313" key="3">
    <source>
        <dbReference type="WBParaSite" id="ACRNAN_Path_1020.g3914.t1"/>
    </source>
</evidence>
<feature type="region of interest" description="Disordered" evidence="1">
    <location>
        <begin position="1"/>
        <end position="92"/>
    </location>
</feature>
<protein>
    <submittedName>
        <fullName evidence="3">Transcription factor 25</fullName>
    </submittedName>
</protein>
<proteinExistence type="predicted"/>
<dbReference type="GO" id="GO:1990112">
    <property type="term" value="C:RQC complex"/>
    <property type="evidence" value="ECO:0007669"/>
    <property type="project" value="TreeGrafter"/>
</dbReference>
<dbReference type="InterPro" id="IPR006994">
    <property type="entry name" value="TCF25/Rqc1"/>
</dbReference>
<evidence type="ECO:0000256" key="1">
    <source>
        <dbReference type="SAM" id="MobiDB-lite"/>
    </source>
</evidence>
<feature type="compositionally biased region" description="Basic and acidic residues" evidence="1">
    <location>
        <begin position="646"/>
        <end position="656"/>
    </location>
</feature>
<dbReference type="PANTHER" id="PTHR22684:SF0">
    <property type="entry name" value="RIBOSOME QUALITY CONTROL COMPLEX SUBUNIT TCF25"/>
    <property type="match status" value="1"/>
</dbReference>
<reference evidence="3" key="1">
    <citation type="submission" date="2022-11" db="UniProtKB">
        <authorList>
            <consortium name="WormBaseParasite"/>
        </authorList>
    </citation>
    <scope>IDENTIFICATION</scope>
</reference>